<dbReference type="Pfam" id="PF04542">
    <property type="entry name" value="Sigma70_r2"/>
    <property type="match status" value="1"/>
</dbReference>
<gene>
    <name evidence="7" type="ordered locus">Msip34_2752</name>
</gene>
<accession>C6XBL9</accession>
<dbReference type="NCBIfam" id="NF008889">
    <property type="entry name" value="PRK11924.1-1"/>
    <property type="match status" value="1"/>
</dbReference>
<sequence>MSAHHHTTLHALYRDHHGWLSHWLRNKLGCTQQAADLAQNTFMRVLQSRQLMQLQEPRAFLTVLAKRELYTFWRRRDLEQAYLDALAQQPQANQPSPEDMLLIREAIAALDQLLNGLPPKVRQAFLLSRLDGLTHVQIADTMAKSVATIERYMKQALLHCYLAAR</sequence>
<evidence type="ECO:0000256" key="3">
    <source>
        <dbReference type="ARBA" id="ARBA00023082"/>
    </source>
</evidence>
<dbReference type="InterPro" id="IPR013324">
    <property type="entry name" value="RNA_pol_sigma_r3/r4-like"/>
</dbReference>
<dbReference type="Gene3D" id="1.10.1740.10">
    <property type="match status" value="1"/>
</dbReference>
<evidence type="ECO:0000313" key="8">
    <source>
        <dbReference type="Proteomes" id="UP000002743"/>
    </source>
</evidence>
<evidence type="ECO:0000256" key="4">
    <source>
        <dbReference type="ARBA" id="ARBA00023163"/>
    </source>
</evidence>
<reference evidence="7 8" key="2">
    <citation type="journal article" date="2011" name="J. Bacteriol.">
        <title>Genomes of three methylotrophs from a single niche uncover genetic and metabolic divergence of Methylophilaceae.</title>
        <authorList>
            <person name="Lapidus A."/>
            <person name="Clum A."/>
            <person name="Labutti K."/>
            <person name="Kaluzhnaya M.G."/>
            <person name="Lim S."/>
            <person name="Beck D.A."/>
            <person name="Glavina Del Rio T."/>
            <person name="Nolan M."/>
            <person name="Mavromatis K."/>
            <person name="Huntemann M."/>
            <person name="Lucas S."/>
            <person name="Lidstrom M.E."/>
            <person name="Ivanova N."/>
            <person name="Chistoserdova L."/>
        </authorList>
    </citation>
    <scope>NUCLEOTIDE SEQUENCE [LARGE SCALE GENOMIC DNA]</scope>
    <source>
        <strain evidence="7 8">SIP3-4</strain>
    </source>
</reference>
<dbReference type="InterPro" id="IPR014284">
    <property type="entry name" value="RNA_pol_sigma-70_dom"/>
</dbReference>
<dbReference type="Gene3D" id="1.10.10.10">
    <property type="entry name" value="Winged helix-like DNA-binding domain superfamily/Winged helix DNA-binding domain"/>
    <property type="match status" value="1"/>
</dbReference>
<protein>
    <submittedName>
        <fullName evidence="7">RNA polymerase, sigma-24 subunit, ECF subfamily</fullName>
    </submittedName>
</protein>
<dbReference type="FunFam" id="1.10.1740.10:FF:000009">
    <property type="entry name" value="RNA polymerase sigma factor"/>
    <property type="match status" value="1"/>
</dbReference>
<dbReference type="GO" id="GO:0016987">
    <property type="term" value="F:sigma factor activity"/>
    <property type="evidence" value="ECO:0007669"/>
    <property type="project" value="UniProtKB-KW"/>
</dbReference>
<dbReference type="InterPro" id="IPR007627">
    <property type="entry name" value="RNA_pol_sigma70_r2"/>
</dbReference>
<reference evidence="8" key="1">
    <citation type="submission" date="2009-07" db="EMBL/GenBank/DDBJ databases">
        <title>Complete sequence of chromosome of Methylovorus sp. SIP3-4.</title>
        <authorList>
            <person name="Lucas S."/>
            <person name="Copeland A."/>
            <person name="Lapidus A."/>
            <person name="Glavina del Rio T."/>
            <person name="Tice H."/>
            <person name="Bruce D."/>
            <person name="Goodwin L."/>
            <person name="Pitluck S."/>
            <person name="Clum A."/>
            <person name="Larimer F."/>
            <person name="Land M."/>
            <person name="Hauser L."/>
            <person name="Kyrpides N."/>
            <person name="Mikhailova N."/>
            <person name="Kayluzhnaya M."/>
            <person name="Chistoserdova L."/>
        </authorList>
    </citation>
    <scope>NUCLEOTIDE SEQUENCE [LARGE SCALE GENOMIC DNA]</scope>
    <source>
        <strain evidence="8">SIP3-4</strain>
    </source>
</reference>
<dbReference type="STRING" id="582744.Msip34_2752"/>
<dbReference type="HOGENOM" id="CLU_047691_12_1_4"/>
<keyword evidence="2" id="KW-0805">Transcription regulation</keyword>
<dbReference type="EMBL" id="CP001674">
    <property type="protein sequence ID" value="ACT51989.1"/>
    <property type="molecule type" value="Genomic_DNA"/>
</dbReference>
<dbReference type="InterPro" id="IPR036388">
    <property type="entry name" value="WH-like_DNA-bd_sf"/>
</dbReference>
<feature type="domain" description="RNA polymerase sigma-70 region 2" evidence="5">
    <location>
        <begin position="12"/>
        <end position="77"/>
    </location>
</feature>
<feature type="domain" description="RNA polymerase sigma factor 70 region 4 type 2" evidence="6">
    <location>
        <begin position="109"/>
        <end position="160"/>
    </location>
</feature>
<dbReference type="InterPro" id="IPR039425">
    <property type="entry name" value="RNA_pol_sigma-70-like"/>
</dbReference>
<organism evidence="7 8">
    <name type="scientific">Methylovorus glucosotrophus (strain SIP3-4)</name>
    <dbReference type="NCBI Taxonomy" id="582744"/>
    <lineage>
        <taxon>Bacteria</taxon>
        <taxon>Pseudomonadati</taxon>
        <taxon>Pseudomonadota</taxon>
        <taxon>Betaproteobacteria</taxon>
        <taxon>Nitrosomonadales</taxon>
        <taxon>Methylophilaceae</taxon>
        <taxon>Methylovorus</taxon>
    </lineage>
</organism>
<evidence type="ECO:0000313" key="7">
    <source>
        <dbReference type="EMBL" id="ACT51989.1"/>
    </source>
</evidence>
<proteinExistence type="inferred from homology"/>
<dbReference type="KEGG" id="mei:Msip34_2752"/>
<dbReference type="PANTHER" id="PTHR43133:SF63">
    <property type="entry name" value="RNA POLYMERASE SIGMA FACTOR FECI-RELATED"/>
    <property type="match status" value="1"/>
</dbReference>
<evidence type="ECO:0000256" key="2">
    <source>
        <dbReference type="ARBA" id="ARBA00023015"/>
    </source>
</evidence>
<dbReference type="InterPro" id="IPR013249">
    <property type="entry name" value="RNA_pol_sigma70_r4_t2"/>
</dbReference>
<dbReference type="Proteomes" id="UP000002743">
    <property type="component" value="Chromosome"/>
</dbReference>
<dbReference type="Pfam" id="PF08281">
    <property type="entry name" value="Sigma70_r4_2"/>
    <property type="match status" value="1"/>
</dbReference>
<evidence type="ECO:0000256" key="1">
    <source>
        <dbReference type="ARBA" id="ARBA00010641"/>
    </source>
</evidence>
<dbReference type="SUPFAM" id="SSF88659">
    <property type="entry name" value="Sigma3 and sigma4 domains of RNA polymerase sigma factors"/>
    <property type="match status" value="1"/>
</dbReference>
<dbReference type="SUPFAM" id="SSF88946">
    <property type="entry name" value="Sigma2 domain of RNA polymerase sigma factors"/>
    <property type="match status" value="1"/>
</dbReference>
<dbReference type="NCBIfam" id="TIGR02937">
    <property type="entry name" value="sigma70-ECF"/>
    <property type="match status" value="1"/>
</dbReference>
<dbReference type="NCBIfam" id="NF009180">
    <property type="entry name" value="PRK12528.1"/>
    <property type="match status" value="1"/>
</dbReference>
<keyword evidence="3" id="KW-0731">Sigma factor</keyword>
<dbReference type="PANTHER" id="PTHR43133">
    <property type="entry name" value="RNA POLYMERASE ECF-TYPE SIGMA FACTO"/>
    <property type="match status" value="1"/>
</dbReference>
<dbReference type="GO" id="GO:0003677">
    <property type="term" value="F:DNA binding"/>
    <property type="evidence" value="ECO:0007669"/>
    <property type="project" value="InterPro"/>
</dbReference>
<dbReference type="OrthoDB" id="8536462at2"/>
<keyword evidence="4" id="KW-0804">Transcription</keyword>
<dbReference type="RefSeq" id="WP_015831195.1">
    <property type="nucleotide sequence ID" value="NC_012969.1"/>
</dbReference>
<dbReference type="eggNOG" id="COG1595">
    <property type="taxonomic scope" value="Bacteria"/>
</dbReference>
<evidence type="ECO:0000259" key="5">
    <source>
        <dbReference type="Pfam" id="PF04542"/>
    </source>
</evidence>
<keyword evidence="8" id="KW-1185">Reference proteome</keyword>
<name>C6XBL9_METGS</name>
<dbReference type="AlphaFoldDB" id="C6XBL9"/>
<evidence type="ECO:0000259" key="6">
    <source>
        <dbReference type="Pfam" id="PF08281"/>
    </source>
</evidence>
<dbReference type="InterPro" id="IPR013325">
    <property type="entry name" value="RNA_pol_sigma_r2"/>
</dbReference>
<comment type="similarity">
    <text evidence="1">Belongs to the sigma-70 factor family. ECF subfamily.</text>
</comment>
<dbReference type="GO" id="GO:0006352">
    <property type="term" value="P:DNA-templated transcription initiation"/>
    <property type="evidence" value="ECO:0007669"/>
    <property type="project" value="InterPro"/>
</dbReference>